<protein>
    <recommendedName>
        <fullName evidence="8">RNA-dependent RNA polymerase</fullName>
        <ecNumber evidence="8">2.7.7.48</ecNumber>
    </recommendedName>
</protein>
<dbReference type="Pfam" id="PF05183">
    <property type="entry name" value="RdRP"/>
    <property type="match status" value="1"/>
</dbReference>
<dbReference type="GeneID" id="17255112"/>
<dbReference type="PANTHER" id="PTHR23079:SF55">
    <property type="entry name" value="RNA-DIRECTED RNA POLYMERASE"/>
    <property type="match status" value="1"/>
</dbReference>
<evidence type="ECO:0000256" key="9">
    <source>
        <dbReference type="SAM" id="MobiDB-lite"/>
    </source>
</evidence>
<keyword evidence="13" id="KW-1185">Reference proteome</keyword>
<evidence type="ECO:0000256" key="4">
    <source>
        <dbReference type="ARBA" id="ARBA00022695"/>
    </source>
</evidence>
<comment type="similarity">
    <text evidence="1 8">Belongs to the RdRP family.</text>
</comment>
<keyword evidence="6" id="KW-0943">RNA-mediated gene silencing</keyword>
<keyword evidence="2 8" id="KW-0696">RNA-directed RNA polymerase</keyword>
<evidence type="ECO:0000313" key="12">
    <source>
        <dbReference type="EnsemblProtists" id="EOD08984"/>
    </source>
</evidence>
<evidence type="ECO:0000256" key="8">
    <source>
        <dbReference type="RuleBase" id="RU363098"/>
    </source>
</evidence>
<evidence type="ECO:0000256" key="1">
    <source>
        <dbReference type="ARBA" id="ARBA00005762"/>
    </source>
</evidence>
<keyword evidence="5 8" id="KW-0694">RNA-binding</keyword>
<sequence length="655" mass="70795">MWHLRMRNASQEHERVGTLLACRSLPPGVIVLTSSQIKVEASASHGGSSGEALATAESQRLFALELIDQTRKHQPRLNAQLIPILEAASGKDGSKGRERFCAYLIRQAAAEAEQVLQLQRPSSSRGQQLAAALKAVHNKGAAGGHAARFGLGTPSIADMVDAGCSVLHEPYLLEQCQRGIDNALSKLRKGKMRLGHDSVNVMGFPDFTGSLREGEIFLVIDGKHCQPLAVVRGAGSLSAAAGARAGPVYHPPGVRASDVRSVRSVFCRELYEELFGDGRSVDLGRASAVFFSVHGAQPLADMLAGGDYDGDKFYVIQERELLELFHGQGGCGADAAAPLPAEAPSLEAAPRLASGAALEAALQQAFLSARHDASTAVGMAEVNHAAAVDKFGINHPISVELGEIYLQLLDGKGDGPKQAAKVRTLQAKIGPRPHWMLAHRGGDATRYLTQSTSALAQLATCSLGEARLALASAGLQLDPLLRLELHRSEKINELELQAMRKRMQGLWVKYKARFKSLKRQQQLEARERERAQPATGGGGGGVASDGRDDEREWQDKYFAMVAPLRETLLAPYEAQRGSRSTSEPPRLLAEACALYEVVYEEKQRAALGQEEPKYFTTFPWHVCGDMLLFVRKARVSRAINPSQALFSSLGTRGWE</sequence>
<evidence type="ECO:0000259" key="10">
    <source>
        <dbReference type="Pfam" id="PF05183"/>
    </source>
</evidence>
<dbReference type="STRING" id="2903.R1DJX0"/>
<dbReference type="eggNOG" id="KOG0988">
    <property type="taxonomic scope" value="Eukaryota"/>
</dbReference>
<dbReference type="GO" id="GO:0031380">
    <property type="term" value="C:nuclear RNA-directed RNA polymerase complex"/>
    <property type="evidence" value="ECO:0007669"/>
    <property type="project" value="TreeGrafter"/>
</dbReference>
<evidence type="ECO:0000256" key="5">
    <source>
        <dbReference type="ARBA" id="ARBA00022884"/>
    </source>
</evidence>
<dbReference type="HOGENOM" id="CLU_418855_0_0_1"/>
<dbReference type="PANTHER" id="PTHR23079">
    <property type="entry name" value="RNA-DEPENDENT RNA POLYMERASE"/>
    <property type="match status" value="1"/>
</dbReference>
<evidence type="ECO:0000256" key="2">
    <source>
        <dbReference type="ARBA" id="ARBA00022484"/>
    </source>
</evidence>
<dbReference type="EnsemblProtists" id="EOD08984">
    <property type="protein sequence ID" value="EOD08984"/>
    <property type="gene ID" value="EMIHUDRAFT_216785"/>
</dbReference>
<reference evidence="13" key="1">
    <citation type="journal article" date="2013" name="Nature">
        <title>Pan genome of the phytoplankton Emiliania underpins its global distribution.</title>
        <authorList>
            <person name="Read B.A."/>
            <person name="Kegel J."/>
            <person name="Klute M.J."/>
            <person name="Kuo A."/>
            <person name="Lefebvre S.C."/>
            <person name="Maumus F."/>
            <person name="Mayer C."/>
            <person name="Miller J."/>
            <person name="Monier A."/>
            <person name="Salamov A."/>
            <person name="Young J."/>
            <person name="Aguilar M."/>
            <person name="Claverie J.M."/>
            <person name="Frickenhaus S."/>
            <person name="Gonzalez K."/>
            <person name="Herman E.K."/>
            <person name="Lin Y.C."/>
            <person name="Napier J."/>
            <person name="Ogata H."/>
            <person name="Sarno A.F."/>
            <person name="Shmutz J."/>
            <person name="Schroeder D."/>
            <person name="de Vargas C."/>
            <person name="Verret F."/>
            <person name="von Dassow P."/>
            <person name="Valentin K."/>
            <person name="Van de Peer Y."/>
            <person name="Wheeler G."/>
            <person name="Dacks J.B."/>
            <person name="Delwiche C.F."/>
            <person name="Dyhrman S.T."/>
            <person name="Glockner G."/>
            <person name="John U."/>
            <person name="Richards T."/>
            <person name="Worden A.Z."/>
            <person name="Zhang X."/>
            <person name="Grigoriev I.V."/>
            <person name="Allen A.E."/>
            <person name="Bidle K."/>
            <person name="Borodovsky M."/>
            <person name="Bowler C."/>
            <person name="Brownlee C."/>
            <person name="Cock J.M."/>
            <person name="Elias M."/>
            <person name="Gladyshev V.N."/>
            <person name="Groth M."/>
            <person name="Guda C."/>
            <person name="Hadaegh A."/>
            <person name="Iglesias-Rodriguez M.D."/>
            <person name="Jenkins J."/>
            <person name="Jones B.M."/>
            <person name="Lawson T."/>
            <person name="Leese F."/>
            <person name="Lindquist E."/>
            <person name="Lobanov A."/>
            <person name="Lomsadze A."/>
            <person name="Malik S.B."/>
            <person name="Marsh M.E."/>
            <person name="Mackinder L."/>
            <person name="Mock T."/>
            <person name="Mueller-Roeber B."/>
            <person name="Pagarete A."/>
            <person name="Parker M."/>
            <person name="Probert I."/>
            <person name="Quesneville H."/>
            <person name="Raines C."/>
            <person name="Rensing S.A."/>
            <person name="Riano-Pachon D.M."/>
            <person name="Richier S."/>
            <person name="Rokitta S."/>
            <person name="Shiraiwa Y."/>
            <person name="Soanes D.M."/>
            <person name="van der Giezen M."/>
            <person name="Wahlund T.M."/>
            <person name="Williams B."/>
            <person name="Wilson W."/>
            <person name="Wolfe G."/>
            <person name="Wurch L.L."/>
        </authorList>
    </citation>
    <scope>NUCLEOTIDE SEQUENCE</scope>
</reference>
<keyword evidence="4 8" id="KW-0548">Nucleotidyltransferase</keyword>
<organism evidence="12 13">
    <name type="scientific">Emiliania huxleyi (strain CCMP1516)</name>
    <dbReference type="NCBI Taxonomy" id="280463"/>
    <lineage>
        <taxon>Eukaryota</taxon>
        <taxon>Haptista</taxon>
        <taxon>Haptophyta</taxon>
        <taxon>Prymnesiophyceae</taxon>
        <taxon>Isochrysidales</taxon>
        <taxon>Noelaerhabdaceae</taxon>
        <taxon>Emiliania</taxon>
    </lineage>
</organism>
<evidence type="ECO:0000256" key="3">
    <source>
        <dbReference type="ARBA" id="ARBA00022679"/>
    </source>
</evidence>
<dbReference type="InterPro" id="IPR007855">
    <property type="entry name" value="RDRP"/>
</dbReference>
<dbReference type="PaxDb" id="2903-EOD08984"/>
<dbReference type="InterPro" id="IPR057596">
    <property type="entry name" value="RDRP_core"/>
</dbReference>
<dbReference type="RefSeq" id="XP_005761413.1">
    <property type="nucleotide sequence ID" value="XM_005761356.1"/>
</dbReference>
<evidence type="ECO:0000256" key="7">
    <source>
        <dbReference type="ARBA" id="ARBA00048744"/>
    </source>
</evidence>
<accession>A0A0D3ICJ9</accession>
<evidence type="ECO:0000256" key="6">
    <source>
        <dbReference type="ARBA" id="ARBA00023158"/>
    </source>
</evidence>
<dbReference type="Pfam" id="PF26253">
    <property type="entry name" value="RdRP_head"/>
    <property type="match status" value="1"/>
</dbReference>
<dbReference type="GO" id="GO:0030422">
    <property type="term" value="P:siRNA processing"/>
    <property type="evidence" value="ECO:0007669"/>
    <property type="project" value="TreeGrafter"/>
</dbReference>
<dbReference type="InterPro" id="IPR058752">
    <property type="entry name" value="RDRP_C_head"/>
</dbReference>
<dbReference type="AlphaFoldDB" id="A0A0D3ICJ9"/>
<dbReference type="EC" id="2.7.7.48" evidence="8"/>
<proteinExistence type="inferred from homology"/>
<comment type="catalytic activity">
    <reaction evidence="7 8">
        <text>RNA(n) + a ribonucleoside 5'-triphosphate = RNA(n+1) + diphosphate</text>
        <dbReference type="Rhea" id="RHEA:21248"/>
        <dbReference type="Rhea" id="RHEA-COMP:14527"/>
        <dbReference type="Rhea" id="RHEA-COMP:17342"/>
        <dbReference type="ChEBI" id="CHEBI:33019"/>
        <dbReference type="ChEBI" id="CHEBI:61557"/>
        <dbReference type="ChEBI" id="CHEBI:140395"/>
        <dbReference type="EC" id="2.7.7.48"/>
    </reaction>
</comment>
<name>A0A0D3ICJ9_EMIH1</name>
<evidence type="ECO:0000259" key="11">
    <source>
        <dbReference type="Pfam" id="PF26253"/>
    </source>
</evidence>
<keyword evidence="3 8" id="KW-0808">Transferase</keyword>
<evidence type="ECO:0000313" key="13">
    <source>
        <dbReference type="Proteomes" id="UP000013827"/>
    </source>
</evidence>
<dbReference type="Proteomes" id="UP000013827">
    <property type="component" value="Unassembled WGS sequence"/>
</dbReference>
<feature type="domain" description="RDRP C-terminal head" evidence="11">
    <location>
        <begin position="551"/>
        <end position="632"/>
    </location>
</feature>
<reference evidence="12" key="2">
    <citation type="submission" date="2024-10" db="UniProtKB">
        <authorList>
            <consortium name="EnsemblProtists"/>
        </authorList>
    </citation>
    <scope>IDENTIFICATION</scope>
</reference>
<dbReference type="GO" id="GO:0003723">
    <property type="term" value="F:RNA binding"/>
    <property type="evidence" value="ECO:0007669"/>
    <property type="project" value="UniProtKB-KW"/>
</dbReference>
<dbReference type="KEGG" id="ehx:EMIHUDRAFT_216785"/>
<dbReference type="GO" id="GO:0003968">
    <property type="term" value="F:RNA-directed RNA polymerase activity"/>
    <property type="evidence" value="ECO:0007669"/>
    <property type="project" value="UniProtKB-KW"/>
</dbReference>
<feature type="domain" description="RDRP core" evidence="10">
    <location>
        <begin position="19"/>
        <end position="458"/>
    </location>
</feature>
<feature type="region of interest" description="Disordered" evidence="9">
    <location>
        <begin position="521"/>
        <end position="548"/>
    </location>
</feature>